<feature type="binding site" evidence="11">
    <location>
        <position position="137"/>
    </location>
    <ligand>
        <name>Zn(2+)</name>
        <dbReference type="ChEBI" id="CHEBI:29105"/>
    </ligand>
</feature>
<evidence type="ECO:0000256" key="8">
    <source>
        <dbReference type="ARBA" id="ARBA00023015"/>
    </source>
</evidence>
<dbReference type="Proteomes" id="UP000276542">
    <property type="component" value="Unassembled WGS sequence"/>
</dbReference>
<dbReference type="GO" id="GO:0000976">
    <property type="term" value="F:transcription cis-regulatory region binding"/>
    <property type="evidence" value="ECO:0007669"/>
    <property type="project" value="TreeGrafter"/>
</dbReference>
<feature type="binding site" evidence="11">
    <location>
        <position position="140"/>
    </location>
    <ligand>
        <name>Zn(2+)</name>
        <dbReference type="ChEBI" id="CHEBI:29105"/>
    </ligand>
</feature>
<dbReference type="EMBL" id="QYRP01000002">
    <property type="protein sequence ID" value="RJS45036.1"/>
    <property type="molecule type" value="Genomic_DNA"/>
</dbReference>
<evidence type="ECO:0000256" key="6">
    <source>
        <dbReference type="ARBA" id="ARBA00022833"/>
    </source>
</evidence>
<dbReference type="InterPro" id="IPR036388">
    <property type="entry name" value="WH-like_DNA-bd_sf"/>
</dbReference>
<name>A0A3A5H2K7_9ACTN</name>
<dbReference type="GO" id="GO:0005737">
    <property type="term" value="C:cytoplasm"/>
    <property type="evidence" value="ECO:0007669"/>
    <property type="project" value="UniProtKB-SubCell"/>
</dbReference>
<feature type="binding site" evidence="11">
    <location>
        <position position="99"/>
    </location>
    <ligand>
        <name>Zn(2+)</name>
        <dbReference type="ChEBI" id="CHEBI:29105"/>
    </ligand>
</feature>
<feature type="binding site" evidence="11">
    <location>
        <position position="96"/>
    </location>
    <ligand>
        <name>Zn(2+)</name>
        <dbReference type="ChEBI" id="CHEBI:29105"/>
    </ligand>
</feature>
<dbReference type="PANTHER" id="PTHR33202:SF18">
    <property type="entry name" value="TRANSCRIPTIONAL REGULATOR FURA"/>
    <property type="match status" value="1"/>
</dbReference>
<comment type="cofactor">
    <cofactor evidence="11">
        <name>Zn(2+)</name>
        <dbReference type="ChEBI" id="CHEBI:29105"/>
    </cofactor>
    <text evidence="11">Binds 1 zinc ion per subunit.</text>
</comment>
<evidence type="ECO:0000256" key="2">
    <source>
        <dbReference type="ARBA" id="ARBA00007957"/>
    </source>
</evidence>
<sequence length="145" mass="15431">MTPRQQEARERLAAAGLRVTAPRLVVLDTLAAKPRHLTVDEVRSAALGQLESVSVQAVYDVLGALTDAGLARRIETPGHPARFEARVGDNHHHLVCRGCGLTVDIDCATGAAPCLTPSDLPTGFVVDEAEVTYWGMCPDCTSARS</sequence>
<keyword evidence="6 11" id="KW-0862">Zinc</keyword>
<dbReference type="InterPro" id="IPR002481">
    <property type="entry name" value="FUR"/>
</dbReference>
<dbReference type="GO" id="GO:0045892">
    <property type="term" value="P:negative regulation of DNA-templated transcription"/>
    <property type="evidence" value="ECO:0007669"/>
    <property type="project" value="TreeGrafter"/>
</dbReference>
<dbReference type="AlphaFoldDB" id="A0A3A5H2K7"/>
<dbReference type="GO" id="GO:1900376">
    <property type="term" value="P:regulation of secondary metabolite biosynthetic process"/>
    <property type="evidence" value="ECO:0007669"/>
    <property type="project" value="TreeGrafter"/>
</dbReference>
<comment type="caution">
    <text evidence="12">The sequence shown here is derived from an EMBL/GenBank/DDBJ whole genome shotgun (WGS) entry which is preliminary data.</text>
</comment>
<keyword evidence="4" id="KW-0678">Repressor</keyword>
<keyword evidence="7" id="KW-0408">Iron</keyword>
<dbReference type="OrthoDB" id="5242893at2"/>
<dbReference type="InterPro" id="IPR043135">
    <property type="entry name" value="Fur_C"/>
</dbReference>
<proteinExistence type="inferred from homology"/>
<keyword evidence="13" id="KW-1185">Reference proteome</keyword>
<evidence type="ECO:0000256" key="9">
    <source>
        <dbReference type="ARBA" id="ARBA00023125"/>
    </source>
</evidence>
<dbReference type="GO" id="GO:0003700">
    <property type="term" value="F:DNA-binding transcription factor activity"/>
    <property type="evidence" value="ECO:0007669"/>
    <property type="project" value="InterPro"/>
</dbReference>
<keyword evidence="3" id="KW-0963">Cytoplasm</keyword>
<dbReference type="Gene3D" id="1.10.10.10">
    <property type="entry name" value="Winged helix-like DNA-binding domain superfamily/Winged helix DNA-binding domain"/>
    <property type="match status" value="1"/>
</dbReference>
<dbReference type="GO" id="GO:0008270">
    <property type="term" value="F:zinc ion binding"/>
    <property type="evidence" value="ECO:0007669"/>
    <property type="project" value="TreeGrafter"/>
</dbReference>
<dbReference type="SUPFAM" id="SSF46785">
    <property type="entry name" value="Winged helix' DNA-binding domain"/>
    <property type="match status" value="1"/>
</dbReference>
<evidence type="ECO:0000256" key="11">
    <source>
        <dbReference type="PIRSR" id="PIRSR602481-1"/>
    </source>
</evidence>
<keyword evidence="5 11" id="KW-0479">Metal-binding</keyword>
<dbReference type="CDD" id="cd07153">
    <property type="entry name" value="Fur_like"/>
    <property type="match status" value="1"/>
</dbReference>
<evidence type="ECO:0000256" key="4">
    <source>
        <dbReference type="ARBA" id="ARBA00022491"/>
    </source>
</evidence>
<gene>
    <name evidence="12" type="ORF">D4739_01435</name>
</gene>
<evidence type="ECO:0000256" key="1">
    <source>
        <dbReference type="ARBA" id="ARBA00004496"/>
    </source>
</evidence>
<dbReference type="Gene3D" id="3.30.1490.190">
    <property type="match status" value="1"/>
</dbReference>
<organism evidence="12 13">
    <name type="scientific">Nocardioides cavernaquae</name>
    <dbReference type="NCBI Taxonomy" id="2321396"/>
    <lineage>
        <taxon>Bacteria</taxon>
        <taxon>Bacillati</taxon>
        <taxon>Actinomycetota</taxon>
        <taxon>Actinomycetes</taxon>
        <taxon>Propionibacteriales</taxon>
        <taxon>Nocardioidaceae</taxon>
        <taxon>Nocardioides</taxon>
    </lineage>
</organism>
<evidence type="ECO:0000256" key="3">
    <source>
        <dbReference type="ARBA" id="ARBA00022490"/>
    </source>
</evidence>
<comment type="subcellular location">
    <subcellularLocation>
        <location evidence="1">Cytoplasm</location>
    </subcellularLocation>
</comment>
<dbReference type="PANTHER" id="PTHR33202">
    <property type="entry name" value="ZINC UPTAKE REGULATION PROTEIN"/>
    <property type="match status" value="1"/>
</dbReference>
<evidence type="ECO:0000313" key="12">
    <source>
        <dbReference type="EMBL" id="RJS45036.1"/>
    </source>
</evidence>
<evidence type="ECO:0000256" key="5">
    <source>
        <dbReference type="ARBA" id="ARBA00022723"/>
    </source>
</evidence>
<evidence type="ECO:0000256" key="10">
    <source>
        <dbReference type="ARBA" id="ARBA00023163"/>
    </source>
</evidence>
<keyword evidence="8" id="KW-0805">Transcription regulation</keyword>
<evidence type="ECO:0000313" key="13">
    <source>
        <dbReference type="Proteomes" id="UP000276542"/>
    </source>
</evidence>
<accession>A0A3A5H2K7</accession>
<evidence type="ECO:0000256" key="7">
    <source>
        <dbReference type="ARBA" id="ARBA00023004"/>
    </source>
</evidence>
<keyword evidence="10" id="KW-0804">Transcription</keyword>
<keyword evidence="9" id="KW-0238">DNA-binding</keyword>
<dbReference type="RefSeq" id="WP_120058939.1">
    <property type="nucleotide sequence ID" value="NZ_QYRP01000002.1"/>
</dbReference>
<dbReference type="Pfam" id="PF01475">
    <property type="entry name" value="FUR"/>
    <property type="match status" value="1"/>
</dbReference>
<dbReference type="InterPro" id="IPR036390">
    <property type="entry name" value="WH_DNA-bd_sf"/>
</dbReference>
<reference evidence="13" key="1">
    <citation type="submission" date="2018-09" db="EMBL/GenBank/DDBJ databases">
        <authorList>
            <person name="Zhu H."/>
        </authorList>
    </citation>
    <scope>NUCLEOTIDE SEQUENCE [LARGE SCALE GENOMIC DNA]</scope>
    <source>
        <strain evidence="13">K1W22B-1</strain>
    </source>
</reference>
<protein>
    <submittedName>
        <fullName evidence="12">Transcriptional repressor</fullName>
    </submittedName>
</protein>
<comment type="similarity">
    <text evidence="2">Belongs to the Fur family.</text>
</comment>